<organism evidence="1 2">
    <name type="scientific">Leptospira weilii str. 2006001853</name>
    <dbReference type="NCBI Taxonomy" id="1001589"/>
    <lineage>
        <taxon>Bacteria</taxon>
        <taxon>Pseudomonadati</taxon>
        <taxon>Spirochaetota</taxon>
        <taxon>Spirochaetia</taxon>
        <taxon>Leptospirales</taxon>
        <taxon>Leptospiraceae</taxon>
        <taxon>Leptospira</taxon>
    </lineage>
</organism>
<comment type="caution">
    <text evidence="1">The sequence shown here is derived from an EMBL/GenBank/DDBJ whole genome shotgun (WGS) entry which is preliminary data.</text>
</comment>
<evidence type="ECO:0000313" key="2">
    <source>
        <dbReference type="Proteomes" id="UP000001338"/>
    </source>
</evidence>
<sequence>MKENHNILNLPQDLVDDLSSGRRIETGQGWFDLASIKEVHFNSVEIGPFKTEEIGQYYTNSIGSH</sequence>
<reference evidence="1 2" key="1">
    <citation type="submission" date="2012-10" db="EMBL/GenBank/DDBJ databases">
        <authorList>
            <person name="Harkins D.M."/>
            <person name="Durkin A.S."/>
            <person name="Brinkac L.M."/>
            <person name="Haft D.H."/>
            <person name="Selengut J.D."/>
            <person name="Sanka R."/>
            <person name="DePew J."/>
            <person name="Purushe J."/>
            <person name="Whelen A.C."/>
            <person name="Vinetz J.M."/>
            <person name="Sutton G.G."/>
            <person name="Nierman W.C."/>
            <person name="Fouts D.E."/>
        </authorList>
    </citation>
    <scope>NUCLEOTIDE SEQUENCE [LARGE SCALE GENOMIC DNA]</scope>
    <source>
        <strain evidence="1 2">2006001853</strain>
    </source>
</reference>
<protein>
    <submittedName>
        <fullName evidence="1">Uncharacterized protein</fullName>
    </submittedName>
</protein>
<proteinExistence type="predicted"/>
<dbReference type="Proteomes" id="UP000001338">
    <property type="component" value="Unassembled WGS sequence"/>
</dbReference>
<evidence type="ECO:0000313" key="1">
    <source>
        <dbReference type="EMBL" id="EKR62287.1"/>
    </source>
</evidence>
<dbReference type="AlphaFoldDB" id="A0A828YV07"/>
<accession>A0A828YV07</accession>
<name>A0A828YV07_9LEPT</name>
<dbReference type="EMBL" id="AFLV02000081">
    <property type="protein sequence ID" value="EKR62287.1"/>
    <property type="molecule type" value="Genomic_DNA"/>
</dbReference>
<gene>
    <name evidence="1" type="ORF">LEP1GSC036_1643</name>
</gene>